<reference evidence="2 3" key="1">
    <citation type="submission" date="2020-05" db="EMBL/GenBank/DDBJ databases">
        <title>Vigna angularis (adzuki bean) Var. LongXiaoDou No. 4 denovo assembly.</title>
        <authorList>
            <person name="Xiang H."/>
        </authorList>
    </citation>
    <scope>NUCLEOTIDE SEQUENCE [LARGE SCALE GENOMIC DNA]</scope>
    <source>
        <tissue evidence="2">Leaf</tissue>
    </source>
</reference>
<organism evidence="2 3">
    <name type="scientific">Phaseolus angularis</name>
    <name type="common">Azuki bean</name>
    <name type="synonym">Vigna angularis</name>
    <dbReference type="NCBI Taxonomy" id="3914"/>
    <lineage>
        <taxon>Eukaryota</taxon>
        <taxon>Viridiplantae</taxon>
        <taxon>Streptophyta</taxon>
        <taxon>Embryophyta</taxon>
        <taxon>Tracheophyta</taxon>
        <taxon>Spermatophyta</taxon>
        <taxon>Magnoliopsida</taxon>
        <taxon>eudicotyledons</taxon>
        <taxon>Gunneridae</taxon>
        <taxon>Pentapetalae</taxon>
        <taxon>rosids</taxon>
        <taxon>fabids</taxon>
        <taxon>Fabales</taxon>
        <taxon>Fabaceae</taxon>
        <taxon>Papilionoideae</taxon>
        <taxon>50 kb inversion clade</taxon>
        <taxon>NPAAA clade</taxon>
        <taxon>indigoferoid/millettioid clade</taxon>
        <taxon>Phaseoleae</taxon>
        <taxon>Vigna</taxon>
    </lineage>
</organism>
<feature type="compositionally biased region" description="Basic and acidic residues" evidence="1">
    <location>
        <begin position="67"/>
        <end position="86"/>
    </location>
</feature>
<evidence type="ECO:0000256" key="1">
    <source>
        <dbReference type="SAM" id="MobiDB-lite"/>
    </source>
</evidence>
<proteinExistence type="predicted"/>
<evidence type="ECO:0000313" key="3">
    <source>
        <dbReference type="Proteomes" id="UP000743370"/>
    </source>
</evidence>
<sequence>MKVDKGGKQLPPSPPFRSRRRRSKVRLQCQEEHREEHQKITSSPSRTKEYKVQEAENKLNVPNVAKEQPHDETKGHEPNVTSKREVQNYSLVGIPKLMPS</sequence>
<comment type="caution">
    <text evidence="2">The sequence shown here is derived from an EMBL/GenBank/DDBJ whole genome shotgun (WGS) entry which is preliminary data.</text>
</comment>
<dbReference type="AlphaFoldDB" id="A0A8T0KXY2"/>
<feature type="compositionally biased region" description="Basic and acidic residues" evidence="1">
    <location>
        <begin position="46"/>
        <end position="57"/>
    </location>
</feature>
<dbReference type="Proteomes" id="UP000743370">
    <property type="component" value="Unassembled WGS sequence"/>
</dbReference>
<accession>A0A8T0KXY2</accession>
<evidence type="ECO:0000313" key="2">
    <source>
        <dbReference type="EMBL" id="KAG2403758.1"/>
    </source>
</evidence>
<feature type="region of interest" description="Disordered" evidence="1">
    <location>
        <begin position="1"/>
        <end position="100"/>
    </location>
</feature>
<dbReference type="EMBL" id="JABFOF010000002">
    <property type="protein sequence ID" value="KAG2403758.1"/>
    <property type="molecule type" value="Genomic_DNA"/>
</dbReference>
<gene>
    <name evidence="2" type="ORF">HKW66_Vig0106780</name>
</gene>
<name>A0A8T0KXY2_PHAAN</name>
<protein>
    <submittedName>
        <fullName evidence="2">Uncharacterized protein</fullName>
    </submittedName>
</protein>
<feature type="compositionally biased region" description="Basic and acidic residues" evidence="1">
    <location>
        <begin position="29"/>
        <end position="39"/>
    </location>
</feature>